<reference evidence="2" key="2">
    <citation type="submission" date="2025-09" db="UniProtKB">
        <authorList>
            <consortium name="Ensembl"/>
        </authorList>
    </citation>
    <scope>IDENTIFICATION</scope>
</reference>
<feature type="region of interest" description="Disordered" evidence="1">
    <location>
        <begin position="161"/>
        <end position="186"/>
    </location>
</feature>
<feature type="compositionally biased region" description="Basic and acidic residues" evidence="1">
    <location>
        <begin position="176"/>
        <end position="186"/>
    </location>
</feature>
<feature type="compositionally biased region" description="Basic residues" evidence="1">
    <location>
        <begin position="86"/>
        <end position="97"/>
    </location>
</feature>
<feature type="region of interest" description="Disordered" evidence="1">
    <location>
        <begin position="34"/>
        <end position="107"/>
    </location>
</feature>
<keyword evidence="3" id="KW-1185">Reference proteome</keyword>
<evidence type="ECO:0000313" key="2">
    <source>
        <dbReference type="Ensembl" id="ENSMNEP00000044625.1"/>
    </source>
</evidence>
<dbReference type="Ensembl" id="ENSMNET00000069136.1">
    <property type="protein sequence ID" value="ENSMNEP00000044625.1"/>
    <property type="gene ID" value="ENSMNEG00000044888.1"/>
</dbReference>
<dbReference type="PANTHER" id="PTHR40387">
    <property type="entry name" value="PROTEIN FAM240B"/>
    <property type="match status" value="1"/>
</dbReference>
<evidence type="ECO:0000313" key="3">
    <source>
        <dbReference type="Proteomes" id="UP000233120"/>
    </source>
</evidence>
<accession>A0A2K6E8Y3</accession>
<dbReference type="AlphaFoldDB" id="A0A2K6E8Y3"/>
<dbReference type="InterPro" id="IPR040261">
    <property type="entry name" value="FAM240"/>
</dbReference>
<dbReference type="KEGG" id="mni:105473745"/>
<name>A0A2K6E8Y3_MACNE</name>
<protein>
    <recommendedName>
        <fullName evidence="4">Family with sequence similarity 240 member C</fullName>
    </recommendedName>
</protein>
<sequence>MAEFSPFVINFACLSFWNKGRGIDERFLWPSRGSFPAKRPAPTSQQAAQAAVSAPLQLEAPSQGSHQAPGRSPQPCSLQPELSSRRQPRPLHLKQKMSKSLTLKNPGRVAYDSGGIKMFWEKKIEHHARHLQNEDMRVRRSALNKLRVGWAEQLEGRNKMLQGPGRCPDGVPEVAEPLHTKDKMAA</sequence>
<dbReference type="Proteomes" id="UP000233120">
    <property type="component" value="Unassembled WGS sequence"/>
</dbReference>
<organism evidence="2 3">
    <name type="scientific">Macaca nemestrina</name>
    <name type="common">Pig-tailed macaque</name>
    <dbReference type="NCBI Taxonomy" id="9545"/>
    <lineage>
        <taxon>Eukaryota</taxon>
        <taxon>Metazoa</taxon>
        <taxon>Chordata</taxon>
        <taxon>Craniata</taxon>
        <taxon>Vertebrata</taxon>
        <taxon>Euteleostomi</taxon>
        <taxon>Mammalia</taxon>
        <taxon>Eutheria</taxon>
        <taxon>Euarchontoglires</taxon>
        <taxon>Primates</taxon>
        <taxon>Haplorrhini</taxon>
        <taxon>Catarrhini</taxon>
        <taxon>Cercopithecidae</taxon>
        <taxon>Cercopithecinae</taxon>
        <taxon>Macaca</taxon>
    </lineage>
</organism>
<dbReference type="Bgee" id="ENSMNEG00000044888">
    <property type="expression patterns" value="Expressed in thymus"/>
</dbReference>
<feature type="compositionally biased region" description="Low complexity" evidence="1">
    <location>
        <begin position="40"/>
        <end position="55"/>
    </location>
</feature>
<evidence type="ECO:0000256" key="1">
    <source>
        <dbReference type="SAM" id="MobiDB-lite"/>
    </source>
</evidence>
<dbReference type="PANTHER" id="PTHR40387:SF4">
    <property type="entry name" value="PROTEIN FAM240C"/>
    <property type="match status" value="1"/>
</dbReference>
<proteinExistence type="predicted"/>
<evidence type="ECO:0008006" key="4">
    <source>
        <dbReference type="Google" id="ProtNLM"/>
    </source>
</evidence>
<dbReference type="GeneID" id="105473745"/>
<dbReference type="GeneTree" id="ENSGT00510000055442"/>
<reference evidence="2" key="1">
    <citation type="submission" date="2025-08" db="UniProtKB">
        <authorList>
            <consortium name="Ensembl"/>
        </authorList>
    </citation>
    <scope>IDENTIFICATION</scope>
</reference>